<dbReference type="InterPro" id="IPR023485">
    <property type="entry name" value="Ptyr_pPase"/>
</dbReference>
<organism evidence="3 4">
    <name type="scientific">Ilumatobacter fluminis</name>
    <dbReference type="NCBI Taxonomy" id="467091"/>
    <lineage>
        <taxon>Bacteria</taxon>
        <taxon>Bacillati</taxon>
        <taxon>Actinomycetota</taxon>
        <taxon>Acidimicrobiia</taxon>
        <taxon>Acidimicrobiales</taxon>
        <taxon>Ilumatobacteraceae</taxon>
        <taxon>Ilumatobacter</taxon>
    </lineage>
</organism>
<dbReference type="SMART" id="SM00226">
    <property type="entry name" value="LMWPc"/>
    <property type="match status" value="1"/>
</dbReference>
<accession>A0A4R7HXU4</accession>
<evidence type="ECO:0000313" key="4">
    <source>
        <dbReference type="Proteomes" id="UP000294558"/>
    </source>
</evidence>
<dbReference type="GO" id="GO:0046685">
    <property type="term" value="P:response to arsenic-containing substance"/>
    <property type="evidence" value="ECO:0007669"/>
    <property type="project" value="UniProtKB-KW"/>
</dbReference>
<proteinExistence type="predicted"/>
<dbReference type="PANTHER" id="PTHR43428">
    <property type="entry name" value="ARSENATE REDUCTASE"/>
    <property type="match status" value="1"/>
</dbReference>
<dbReference type="InterPro" id="IPR048716">
    <property type="entry name" value="Phosphatase-like_N"/>
</dbReference>
<keyword evidence="1" id="KW-0059">Arsenical resistance</keyword>
<dbReference type="Pfam" id="PF01451">
    <property type="entry name" value="LMWPc"/>
    <property type="match status" value="1"/>
</dbReference>
<gene>
    <name evidence="3" type="ORF">BDK89_1481</name>
</gene>
<reference evidence="3 4" key="1">
    <citation type="submission" date="2019-03" db="EMBL/GenBank/DDBJ databases">
        <title>Sequencing the genomes of 1000 actinobacteria strains.</title>
        <authorList>
            <person name="Klenk H.-P."/>
        </authorList>
    </citation>
    <scope>NUCLEOTIDE SEQUENCE [LARGE SCALE GENOMIC DNA]</scope>
    <source>
        <strain evidence="3 4">DSM 18936</strain>
    </source>
</reference>
<feature type="domain" description="Phosphotyrosine protein phosphatase I" evidence="2">
    <location>
        <begin position="92"/>
        <end position="217"/>
    </location>
</feature>
<dbReference type="InterPro" id="IPR036196">
    <property type="entry name" value="Ptyr_pPase_sf"/>
</dbReference>
<dbReference type="RefSeq" id="WP_133868314.1">
    <property type="nucleotide sequence ID" value="NZ_SOAU01000001.1"/>
</dbReference>
<evidence type="ECO:0000313" key="3">
    <source>
        <dbReference type="EMBL" id="TDT15901.1"/>
    </source>
</evidence>
<dbReference type="Proteomes" id="UP000294558">
    <property type="component" value="Unassembled WGS sequence"/>
</dbReference>
<dbReference type="SUPFAM" id="SSF52788">
    <property type="entry name" value="Phosphotyrosine protein phosphatases I"/>
    <property type="match status" value="1"/>
</dbReference>
<dbReference type="Gene3D" id="1.10.8.1060">
    <property type="entry name" value="Corynebacterium glutamicum thioredoxin-dependent arsenate reductase, N-terminal domain"/>
    <property type="match status" value="1"/>
</dbReference>
<name>A0A4R7HXU4_9ACTN</name>
<dbReference type="OrthoDB" id="9799372at2"/>
<evidence type="ECO:0000259" key="2">
    <source>
        <dbReference type="SMART" id="SM00226"/>
    </source>
</evidence>
<sequence>MSTHDPAPDSERAPLELTTEQIMLIRQAAERLRGEFDGTFNAETIERYMLNSQELLQSKAKFAMWLPLLIERLTRDRLRALARLEVGTLGKPAVLFLCVHNAGRSQMGAGWLRHLVGDRVDVFSGGTDPGVELNPAVVDAMAEVGIDIGSYLPQPWTDEIARAADVIVSMGCGDACPIYPGKRYEDWDLPSPSSQSIDEVREIRDDIRTCVEALIATLELDRIGA</sequence>
<dbReference type="AlphaFoldDB" id="A0A4R7HXU4"/>
<protein>
    <submittedName>
        <fullName evidence="3">Protein-tyrosine-phosphatase</fullName>
    </submittedName>
</protein>
<dbReference type="EMBL" id="SOAU01000001">
    <property type="protein sequence ID" value="TDT15901.1"/>
    <property type="molecule type" value="Genomic_DNA"/>
</dbReference>
<dbReference type="NCBIfam" id="NF046112">
    <property type="entry name" value="MSMEG_6209_Nter"/>
    <property type="match status" value="1"/>
</dbReference>
<comment type="caution">
    <text evidence="3">The sequence shown here is derived from an EMBL/GenBank/DDBJ whole genome shotgun (WGS) entry which is preliminary data.</text>
</comment>
<dbReference type="Pfam" id="PF21234">
    <property type="entry name" value="Phosphatase-like_N"/>
    <property type="match status" value="1"/>
</dbReference>
<evidence type="ECO:0000256" key="1">
    <source>
        <dbReference type="ARBA" id="ARBA00022849"/>
    </source>
</evidence>
<keyword evidence="4" id="KW-1185">Reference proteome</keyword>
<dbReference type="Gene3D" id="3.40.50.2300">
    <property type="match status" value="1"/>
</dbReference>
<dbReference type="CDD" id="cd16345">
    <property type="entry name" value="LMWP_ArsC"/>
    <property type="match status" value="1"/>
</dbReference>
<dbReference type="PANTHER" id="PTHR43428:SF1">
    <property type="entry name" value="ARSENATE REDUCTASE"/>
    <property type="match status" value="1"/>
</dbReference>